<reference evidence="3" key="1">
    <citation type="submission" date="2016-06" db="UniProtKB">
        <authorList>
            <consortium name="WormBaseParasite"/>
        </authorList>
    </citation>
    <scope>IDENTIFICATION</scope>
</reference>
<sequence>MHRLLWDGQILEEFSMSIGRLPIFNTNVRSRPDYLSTVLLGEEVHGSSVSFRDMRYSPLIGGFVVVLTDGRAGLMIAASPRFDPSVSVCMCSSFL</sequence>
<keyword evidence="2" id="KW-1185">Reference proteome</keyword>
<gene>
    <name evidence="1" type="ORF">SBAD_LOCUS879</name>
</gene>
<evidence type="ECO:0000313" key="1">
    <source>
        <dbReference type="EMBL" id="VDO92459.1"/>
    </source>
</evidence>
<proteinExistence type="predicted"/>
<reference evidence="1 2" key="2">
    <citation type="submission" date="2018-11" db="EMBL/GenBank/DDBJ databases">
        <authorList>
            <consortium name="Pathogen Informatics"/>
        </authorList>
    </citation>
    <scope>NUCLEOTIDE SEQUENCE [LARGE SCALE GENOMIC DNA]</scope>
</reference>
<evidence type="ECO:0000313" key="2">
    <source>
        <dbReference type="Proteomes" id="UP000270296"/>
    </source>
</evidence>
<dbReference type="EMBL" id="UZAM01006649">
    <property type="protein sequence ID" value="VDO92459.1"/>
    <property type="molecule type" value="Genomic_DNA"/>
</dbReference>
<accession>A0A183IB85</accession>
<protein>
    <submittedName>
        <fullName evidence="3">Beta-lactamase domain-containing protein</fullName>
    </submittedName>
</protein>
<dbReference type="WBParaSite" id="SBAD_0000090201-mRNA-1">
    <property type="protein sequence ID" value="SBAD_0000090201-mRNA-1"/>
    <property type="gene ID" value="SBAD_0000090201"/>
</dbReference>
<dbReference type="OrthoDB" id="67540at2759"/>
<dbReference type="Proteomes" id="UP000270296">
    <property type="component" value="Unassembled WGS sequence"/>
</dbReference>
<dbReference type="AlphaFoldDB" id="A0A183IB85"/>
<name>A0A183IB85_9BILA</name>
<organism evidence="3">
    <name type="scientific">Soboliphyme baturini</name>
    <dbReference type="NCBI Taxonomy" id="241478"/>
    <lineage>
        <taxon>Eukaryota</taxon>
        <taxon>Metazoa</taxon>
        <taxon>Ecdysozoa</taxon>
        <taxon>Nematoda</taxon>
        <taxon>Enoplea</taxon>
        <taxon>Dorylaimia</taxon>
        <taxon>Dioctophymatida</taxon>
        <taxon>Dioctophymatoidea</taxon>
        <taxon>Soboliphymatidae</taxon>
        <taxon>Soboliphyme</taxon>
    </lineage>
</organism>
<evidence type="ECO:0000313" key="3">
    <source>
        <dbReference type="WBParaSite" id="SBAD_0000090201-mRNA-1"/>
    </source>
</evidence>